<evidence type="ECO:0000256" key="3">
    <source>
        <dbReference type="ARBA" id="ARBA00023295"/>
    </source>
</evidence>
<dbReference type="InterPro" id="IPR014756">
    <property type="entry name" value="Ig_E-set"/>
</dbReference>
<dbReference type="Proteomes" id="UP000515561">
    <property type="component" value="Chromosome"/>
</dbReference>
<keyword evidence="5" id="KW-1185">Reference proteome</keyword>
<dbReference type="Gene3D" id="3.20.20.80">
    <property type="entry name" value="Glycosidases"/>
    <property type="match status" value="1"/>
</dbReference>
<dbReference type="SMART" id="SM00642">
    <property type="entry name" value="Aamy"/>
    <property type="match status" value="1"/>
</dbReference>
<evidence type="ECO:0000256" key="2">
    <source>
        <dbReference type="ARBA" id="ARBA00022801"/>
    </source>
</evidence>
<proteinExistence type="inferred from homology"/>
<dbReference type="CDD" id="cd02857">
    <property type="entry name" value="E_set_CDase_PDE_N"/>
    <property type="match status" value="1"/>
</dbReference>
<dbReference type="SUPFAM" id="SSF51011">
    <property type="entry name" value="Glycosyl hydrolase domain"/>
    <property type="match status" value="1"/>
</dbReference>
<dbReference type="InterPro" id="IPR013783">
    <property type="entry name" value="Ig-like_fold"/>
</dbReference>
<accession>A0A6S6QXP6</accession>
<dbReference type="InterPro" id="IPR017853">
    <property type="entry name" value="GH"/>
</dbReference>
<dbReference type="PANTHER" id="PTHR10357">
    <property type="entry name" value="ALPHA-AMYLASE FAMILY MEMBER"/>
    <property type="match status" value="1"/>
</dbReference>
<dbReference type="GO" id="GO:0005975">
    <property type="term" value="P:carbohydrate metabolic process"/>
    <property type="evidence" value="ECO:0007669"/>
    <property type="project" value="InterPro"/>
</dbReference>
<dbReference type="Pfam" id="PF02903">
    <property type="entry name" value="Alpha-amylase_N"/>
    <property type="match status" value="1"/>
</dbReference>
<dbReference type="PANTHER" id="PTHR10357:SF210">
    <property type="entry name" value="MALTODEXTRIN GLUCOSIDASE"/>
    <property type="match status" value="1"/>
</dbReference>
<dbReference type="AlphaFoldDB" id="A0A6S6QXP6"/>
<evidence type="ECO:0000313" key="5">
    <source>
        <dbReference type="Proteomes" id="UP000515561"/>
    </source>
</evidence>
<gene>
    <name evidence="4" type="ORF">acsn021_02160</name>
</gene>
<dbReference type="KEGG" id="acel:acsn021_02160"/>
<evidence type="ECO:0000313" key="4">
    <source>
        <dbReference type="EMBL" id="BCJ92647.1"/>
    </source>
</evidence>
<dbReference type="SUPFAM" id="SSF81296">
    <property type="entry name" value="E set domains"/>
    <property type="match status" value="1"/>
</dbReference>
<organism evidence="4 5">
    <name type="scientific">Anaerocolumna cellulosilytica</name>
    <dbReference type="NCBI Taxonomy" id="433286"/>
    <lineage>
        <taxon>Bacteria</taxon>
        <taxon>Bacillati</taxon>
        <taxon>Bacillota</taxon>
        <taxon>Clostridia</taxon>
        <taxon>Lachnospirales</taxon>
        <taxon>Lachnospiraceae</taxon>
        <taxon>Anaerocolumna</taxon>
    </lineage>
</organism>
<dbReference type="Pfam" id="PF00128">
    <property type="entry name" value="Alpha-amylase"/>
    <property type="match status" value="2"/>
</dbReference>
<keyword evidence="3" id="KW-0326">Glycosidase</keyword>
<dbReference type="EMBL" id="AP023367">
    <property type="protein sequence ID" value="BCJ92647.1"/>
    <property type="molecule type" value="Genomic_DNA"/>
</dbReference>
<dbReference type="InterPro" id="IPR013780">
    <property type="entry name" value="Glyco_hydro_b"/>
</dbReference>
<dbReference type="RefSeq" id="WP_184093822.1">
    <property type="nucleotide sequence ID" value="NZ_AP023367.1"/>
</dbReference>
<dbReference type="Gene3D" id="2.60.40.10">
    <property type="entry name" value="Immunoglobulins"/>
    <property type="match status" value="1"/>
</dbReference>
<keyword evidence="2" id="KW-0378">Hydrolase</keyword>
<dbReference type="InterPro" id="IPR006047">
    <property type="entry name" value="GH13_cat_dom"/>
</dbReference>
<dbReference type="InterPro" id="IPR004185">
    <property type="entry name" value="Glyco_hydro_13_lg-like_dom"/>
</dbReference>
<reference evidence="4 5" key="1">
    <citation type="journal article" date="2016" name="Int. J. Syst. Evol. Microbiol.">
        <title>Descriptions of Anaerotaenia torta gen. nov., sp. nov. and Anaerocolumna cellulosilytica gen. nov., sp. nov. isolated from a methanogenic reactor of cattle waste.</title>
        <authorList>
            <person name="Uek A."/>
            <person name="Ohtaki Y."/>
            <person name="Kaku N."/>
            <person name="Ueki K."/>
        </authorList>
    </citation>
    <scope>NUCLEOTIDE SEQUENCE [LARGE SCALE GENOMIC DNA]</scope>
    <source>
        <strain evidence="4 5">SN021</strain>
    </source>
</reference>
<evidence type="ECO:0000256" key="1">
    <source>
        <dbReference type="ARBA" id="ARBA00008061"/>
    </source>
</evidence>
<comment type="similarity">
    <text evidence="1">Belongs to the glycosyl hydrolase 13 family.</text>
</comment>
<sequence>MNQLAIFSDGTQEYRRPCEPEPFDTVTLRIRTALEKAIKVSLVTALDARPMKLVLQDNLFAYYEAELQLTDQPTAYCFLIEDGAESWYYNREGLVRTPGADYMFVITPGFHTPDWTKGAVMYQIFVDRFFNGDTSNDVEDHEYIYLGEGTSKVKDWYKYPDAVGIREFYGGDLSGVIKKLDYLKDLGIQAIYLNPIFVSPSNHKYDTQDYDYIDPHFGSIVEDLQEEQENYVKNNALALKYKKRVTNLVNLKAGNELFIQLVEEAHKRDIKVILDGVFNHCGSFHKWLDRESVYEGEEGYEIGAYKSDKSPYKDYFLFQKSSWPENDSYEGWWGYETLPKLHYEGSKELYDYILKIGQKWVSPPYNCDGWRLDVAADLGFSREFNHTFWKDFRKSVKAANPEAVILAEHYGNPKEWLTGDEWDTVMNYDAFMEPLTWFLTGMEKHSDEYRKDLHNNSDAFFEAMKQNMVQFQTTSLFTAMNELSNHDHSRFLTRTNHAVGRVESLGSERAEAGVNKGILKEAVTVQMTWPGAPTIYYGDEAGLCGFTDPDNRRTYPWGREDQDLIEFHREIIKLHNNYKALRTGSLLFLDKAFGFISYGRFAANDKFIVAINNNAYELIAEIRAWIVGIRDDEAVSTLLSTTEVGYTLSSVIYYTEDGILRISLPPYSSVILKNVII</sequence>
<dbReference type="GO" id="GO:0004553">
    <property type="term" value="F:hydrolase activity, hydrolyzing O-glycosyl compounds"/>
    <property type="evidence" value="ECO:0007669"/>
    <property type="project" value="InterPro"/>
</dbReference>
<dbReference type="CDD" id="cd11338">
    <property type="entry name" value="AmyAc_CMD"/>
    <property type="match status" value="1"/>
</dbReference>
<name>A0A6S6QXP6_9FIRM</name>
<dbReference type="SUPFAM" id="SSF51445">
    <property type="entry name" value="(Trans)glycosidases"/>
    <property type="match status" value="1"/>
</dbReference>
<dbReference type="Gene3D" id="2.60.40.1180">
    <property type="entry name" value="Golgi alpha-mannosidase II"/>
    <property type="match status" value="1"/>
</dbReference>
<protein>
    <submittedName>
        <fullName evidence="4">Maltodextrin glucosidase</fullName>
    </submittedName>
</protein>